<evidence type="ECO:0000313" key="1">
    <source>
        <dbReference type="EMBL" id="KAH6631534.1"/>
    </source>
</evidence>
<comment type="caution">
    <text evidence="1">The sequence shown here is derived from an EMBL/GenBank/DDBJ whole genome shotgun (WGS) entry which is preliminary data.</text>
</comment>
<gene>
    <name evidence="1" type="ORF">F5144DRAFT_571411</name>
</gene>
<keyword evidence="2" id="KW-1185">Reference proteome</keyword>
<sequence length="84" mass="8980">MADPSRGGPGTGCFPFVVDDLPFWLLWPALWNMALAAATAGWHQSELAKPSLDSAGLDHIIIPKSPEKEAGLVYCVTTTQVSQV</sequence>
<accession>A0ACB7P5M0</accession>
<evidence type="ECO:0000313" key="2">
    <source>
        <dbReference type="Proteomes" id="UP000724584"/>
    </source>
</evidence>
<name>A0ACB7P5M0_9PEZI</name>
<dbReference type="EMBL" id="JAGIZQ010000004">
    <property type="protein sequence ID" value="KAH6631534.1"/>
    <property type="molecule type" value="Genomic_DNA"/>
</dbReference>
<dbReference type="Proteomes" id="UP000724584">
    <property type="component" value="Unassembled WGS sequence"/>
</dbReference>
<protein>
    <submittedName>
        <fullName evidence="1">Uncharacterized protein</fullName>
    </submittedName>
</protein>
<reference evidence="1 2" key="1">
    <citation type="journal article" date="2021" name="Nat. Commun.">
        <title>Genetic determinants of endophytism in the Arabidopsis root mycobiome.</title>
        <authorList>
            <person name="Mesny F."/>
            <person name="Miyauchi S."/>
            <person name="Thiergart T."/>
            <person name="Pickel B."/>
            <person name="Atanasova L."/>
            <person name="Karlsson M."/>
            <person name="Huettel B."/>
            <person name="Barry K.W."/>
            <person name="Haridas S."/>
            <person name="Chen C."/>
            <person name="Bauer D."/>
            <person name="Andreopoulos W."/>
            <person name="Pangilinan J."/>
            <person name="LaButti K."/>
            <person name="Riley R."/>
            <person name="Lipzen A."/>
            <person name="Clum A."/>
            <person name="Drula E."/>
            <person name="Henrissat B."/>
            <person name="Kohler A."/>
            <person name="Grigoriev I.V."/>
            <person name="Martin F.M."/>
            <person name="Hacquard S."/>
        </authorList>
    </citation>
    <scope>NUCLEOTIDE SEQUENCE [LARGE SCALE GENOMIC DNA]</scope>
    <source>
        <strain evidence="1 2">MPI-SDFR-AT-0079</strain>
    </source>
</reference>
<proteinExistence type="predicted"/>
<organism evidence="1 2">
    <name type="scientific">Chaetomium tenue</name>
    <dbReference type="NCBI Taxonomy" id="1854479"/>
    <lineage>
        <taxon>Eukaryota</taxon>
        <taxon>Fungi</taxon>
        <taxon>Dikarya</taxon>
        <taxon>Ascomycota</taxon>
        <taxon>Pezizomycotina</taxon>
        <taxon>Sordariomycetes</taxon>
        <taxon>Sordariomycetidae</taxon>
        <taxon>Sordariales</taxon>
        <taxon>Chaetomiaceae</taxon>
        <taxon>Chaetomium</taxon>
    </lineage>
</organism>